<evidence type="ECO:0000256" key="1">
    <source>
        <dbReference type="SAM" id="Phobius"/>
    </source>
</evidence>
<feature type="transmembrane region" description="Helical" evidence="1">
    <location>
        <begin position="37"/>
        <end position="66"/>
    </location>
</feature>
<sequence length="158" mass="19279">MSFCMSFFLFYLFLLSSVLFCSGPVLRAWDGNRCFCFYLHLFFYFLLSILFFFFSNNFTFTLLYLLHASYHIQSLYRHILVSVFCNYPSLLLFFFLFFFFFFLFFFYHHILASVCFFPFFLGEGGDNFLYIPLFFSNLLHVRYLVCPILCMIFFFFSF</sequence>
<protein>
    <recommendedName>
        <fullName evidence="5">TLC domain-containing protein</fullName>
    </recommendedName>
</protein>
<dbReference type="InParanoid" id="A0A3N4KLN4"/>
<dbReference type="EMBL" id="ML119135">
    <property type="protein sequence ID" value="RPB11476.1"/>
    <property type="molecule type" value="Genomic_DNA"/>
</dbReference>
<feature type="transmembrane region" description="Helical" evidence="1">
    <location>
        <begin position="128"/>
        <end position="156"/>
    </location>
</feature>
<dbReference type="AlphaFoldDB" id="A0A3N4KLN4"/>
<evidence type="ECO:0000313" key="4">
    <source>
        <dbReference type="Proteomes" id="UP000277580"/>
    </source>
</evidence>
<reference evidence="3 4" key="1">
    <citation type="journal article" date="2018" name="Nat. Ecol. Evol.">
        <title>Pezizomycetes genomes reveal the molecular basis of ectomycorrhizal truffle lifestyle.</title>
        <authorList>
            <person name="Murat C."/>
            <person name="Payen T."/>
            <person name="Noel B."/>
            <person name="Kuo A."/>
            <person name="Morin E."/>
            <person name="Chen J."/>
            <person name="Kohler A."/>
            <person name="Krizsan K."/>
            <person name="Balestrini R."/>
            <person name="Da Silva C."/>
            <person name="Montanini B."/>
            <person name="Hainaut M."/>
            <person name="Levati E."/>
            <person name="Barry K.W."/>
            <person name="Belfiori B."/>
            <person name="Cichocki N."/>
            <person name="Clum A."/>
            <person name="Dockter R.B."/>
            <person name="Fauchery L."/>
            <person name="Guy J."/>
            <person name="Iotti M."/>
            <person name="Le Tacon F."/>
            <person name="Lindquist E.A."/>
            <person name="Lipzen A."/>
            <person name="Malagnac F."/>
            <person name="Mello A."/>
            <person name="Molinier V."/>
            <person name="Miyauchi S."/>
            <person name="Poulain J."/>
            <person name="Riccioni C."/>
            <person name="Rubini A."/>
            <person name="Sitrit Y."/>
            <person name="Splivallo R."/>
            <person name="Traeger S."/>
            <person name="Wang M."/>
            <person name="Zifcakova L."/>
            <person name="Wipf D."/>
            <person name="Zambonelli A."/>
            <person name="Paolocci F."/>
            <person name="Nowrousian M."/>
            <person name="Ottonello S."/>
            <person name="Baldrian P."/>
            <person name="Spatafora J.W."/>
            <person name="Henrissat B."/>
            <person name="Nagy L.G."/>
            <person name="Aury J.M."/>
            <person name="Wincker P."/>
            <person name="Grigoriev I.V."/>
            <person name="Bonfante P."/>
            <person name="Martin F.M."/>
        </authorList>
    </citation>
    <scope>NUCLEOTIDE SEQUENCE [LARGE SCALE GENOMIC DNA]</scope>
    <source>
        <strain evidence="3 4">CCBAS932</strain>
    </source>
</reference>
<feature type="transmembrane region" description="Helical" evidence="1">
    <location>
        <begin position="87"/>
        <end position="108"/>
    </location>
</feature>
<keyword evidence="1" id="KW-0812">Transmembrane</keyword>
<accession>A0A3N4KLN4</accession>
<feature type="chain" id="PRO_5018238189" description="TLC domain-containing protein" evidence="2">
    <location>
        <begin position="24"/>
        <end position="158"/>
    </location>
</feature>
<evidence type="ECO:0000313" key="3">
    <source>
        <dbReference type="EMBL" id="RPB11476.1"/>
    </source>
</evidence>
<evidence type="ECO:0008006" key="5">
    <source>
        <dbReference type="Google" id="ProtNLM"/>
    </source>
</evidence>
<evidence type="ECO:0000256" key="2">
    <source>
        <dbReference type="SAM" id="SignalP"/>
    </source>
</evidence>
<keyword evidence="1" id="KW-1133">Transmembrane helix</keyword>
<dbReference type="Proteomes" id="UP000277580">
    <property type="component" value="Unassembled WGS sequence"/>
</dbReference>
<keyword evidence="4" id="KW-1185">Reference proteome</keyword>
<name>A0A3N4KLN4_9PEZI</name>
<organism evidence="3 4">
    <name type="scientific">Morchella conica CCBAS932</name>
    <dbReference type="NCBI Taxonomy" id="1392247"/>
    <lineage>
        <taxon>Eukaryota</taxon>
        <taxon>Fungi</taxon>
        <taxon>Dikarya</taxon>
        <taxon>Ascomycota</taxon>
        <taxon>Pezizomycotina</taxon>
        <taxon>Pezizomycetes</taxon>
        <taxon>Pezizales</taxon>
        <taxon>Morchellaceae</taxon>
        <taxon>Morchella</taxon>
    </lineage>
</organism>
<keyword evidence="1" id="KW-0472">Membrane</keyword>
<feature type="signal peptide" evidence="2">
    <location>
        <begin position="1"/>
        <end position="23"/>
    </location>
</feature>
<proteinExistence type="predicted"/>
<gene>
    <name evidence="3" type="ORF">P167DRAFT_214865</name>
</gene>
<keyword evidence="2" id="KW-0732">Signal</keyword>